<dbReference type="InterPro" id="IPR020864">
    <property type="entry name" value="MACPF"/>
</dbReference>
<dbReference type="PROSITE" id="PS00279">
    <property type="entry name" value="MACPF_1"/>
    <property type="match status" value="1"/>
</dbReference>
<evidence type="ECO:0000256" key="3">
    <source>
        <dbReference type="ARBA" id="ARBA00009214"/>
    </source>
</evidence>
<evidence type="ECO:0000256" key="8">
    <source>
        <dbReference type="ARBA" id="ARBA00023180"/>
    </source>
</evidence>
<evidence type="ECO:0000259" key="10">
    <source>
        <dbReference type="PROSITE" id="PS51412"/>
    </source>
</evidence>
<comment type="subcellular location">
    <subcellularLocation>
        <location evidence="1">Membrane</location>
    </subcellularLocation>
    <subcellularLocation>
        <location evidence="2">Secreted</location>
    </subcellularLocation>
</comment>
<keyword evidence="4" id="KW-0964">Secreted</keyword>
<evidence type="ECO:0000256" key="7">
    <source>
        <dbReference type="ARBA" id="ARBA00023157"/>
    </source>
</evidence>
<keyword evidence="8" id="KW-0325">Glycoprotein</keyword>
<evidence type="ECO:0000256" key="1">
    <source>
        <dbReference type="ARBA" id="ARBA00004370"/>
    </source>
</evidence>
<feature type="disulfide bond" evidence="9">
    <location>
        <begin position="114"/>
        <end position="129"/>
    </location>
</feature>
<evidence type="ECO:0000256" key="9">
    <source>
        <dbReference type="PROSITE-ProRule" id="PRU00124"/>
    </source>
</evidence>
<dbReference type="FunFam" id="4.10.400.10:FF:000065">
    <property type="entry name" value="Transmembrane protease serine 7"/>
    <property type="match status" value="1"/>
</dbReference>
<dbReference type="PROSITE" id="PS50068">
    <property type="entry name" value="LDLRA_2"/>
    <property type="match status" value="1"/>
</dbReference>
<dbReference type="SMART" id="SM00192">
    <property type="entry name" value="LDLa"/>
    <property type="match status" value="1"/>
</dbReference>
<dbReference type="PROSITE" id="PS01209">
    <property type="entry name" value="LDLRA_1"/>
    <property type="match status" value="1"/>
</dbReference>
<dbReference type="Pfam" id="PF00057">
    <property type="entry name" value="Ldl_recept_a"/>
    <property type="match status" value="1"/>
</dbReference>
<dbReference type="PROSITE" id="PS51412">
    <property type="entry name" value="MACPF_2"/>
    <property type="match status" value="1"/>
</dbReference>
<dbReference type="PANTHER" id="PTHR45742">
    <property type="entry name" value="COMPLEMENT COMPONENT C6"/>
    <property type="match status" value="1"/>
</dbReference>
<evidence type="ECO:0000313" key="11">
    <source>
        <dbReference type="EMBL" id="CAH2296425.1"/>
    </source>
</evidence>
<evidence type="ECO:0000256" key="5">
    <source>
        <dbReference type="ARBA" id="ARBA00022852"/>
    </source>
</evidence>
<dbReference type="GO" id="GO:0005579">
    <property type="term" value="C:membrane attack complex"/>
    <property type="evidence" value="ECO:0007669"/>
    <property type="project" value="TreeGrafter"/>
</dbReference>
<reference evidence="11" key="1">
    <citation type="submission" date="2022-03" db="EMBL/GenBank/DDBJ databases">
        <authorList>
            <person name="Alioto T."/>
            <person name="Alioto T."/>
            <person name="Gomez Garrido J."/>
        </authorList>
    </citation>
    <scope>NUCLEOTIDE SEQUENCE</scope>
</reference>
<dbReference type="Gene3D" id="4.10.400.10">
    <property type="entry name" value="Low-density Lipoprotein Receptor"/>
    <property type="match status" value="1"/>
</dbReference>
<evidence type="ECO:0000256" key="2">
    <source>
        <dbReference type="ARBA" id="ARBA00004613"/>
    </source>
</evidence>
<proteinExistence type="inferred from homology"/>
<keyword evidence="12" id="KW-1185">Reference proteome</keyword>
<name>A0AAD1SE88_PELCU</name>
<dbReference type="Pfam" id="PF01823">
    <property type="entry name" value="MACPF"/>
    <property type="match status" value="1"/>
</dbReference>
<dbReference type="AlphaFoldDB" id="A0AAD1SE88"/>
<dbReference type="InterPro" id="IPR020863">
    <property type="entry name" value="MACPF_CS"/>
</dbReference>
<dbReference type="EMBL" id="OW240916">
    <property type="protein sequence ID" value="CAH2296425.1"/>
    <property type="molecule type" value="Genomic_DNA"/>
</dbReference>
<protein>
    <submittedName>
        <fullName evidence="11">Complement component C6</fullName>
    </submittedName>
</protein>
<organism evidence="11 12">
    <name type="scientific">Pelobates cultripes</name>
    <name type="common">Western spadefoot toad</name>
    <dbReference type="NCBI Taxonomy" id="61616"/>
    <lineage>
        <taxon>Eukaryota</taxon>
        <taxon>Metazoa</taxon>
        <taxon>Chordata</taxon>
        <taxon>Craniata</taxon>
        <taxon>Vertebrata</taxon>
        <taxon>Euteleostomi</taxon>
        <taxon>Amphibia</taxon>
        <taxon>Batrachia</taxon>
        <taxon>Anura</taxon>
        <taxon>Pelobatoidea</taxon>
        <taxon>Pelobatidae</taxon>
        <taxon>Pelobates</taxon>
    </lineage>
</organism>
<keyword evidence="5" id="KW-0204">Cytolysis</keyword>
<dbReference type="GO" id="GO:0005576">
    <property type="term" value="C:extracellular region"/>
    <property type="evidence" value="ECO:0007669"/>
    <property type="project" value="UniProtKB-SubCell"/>
</dbReference>
<dbReference type="CDD" id="cd00112">
    <property type="entry name" value="LDLa"/>
    <property type="match status" value="1"/>
</dbReference>
<dbReference type="SMART" id="SM00457">
    <property type="entry name" value="MACPF"/>
    <property type="match status" value="1"/>
</dbReference>
<sequence length="267" mass="30578">MKKNDLWLSDVFLKALNNLPLEYNYPLYSRIFDDFGTHYVTGGTLGGSYDLLYQFSSEDMKSSGLTESESVDCTRTETTYRIFFFKKKKVKQICITNKMSERYQGRCIPLNLRCNGDNDCGDNSDERNCRKKIEPKRSFESIPGILLVGNGYNYLSGESRGEIFDNTFYGGKLVTVSGNETGPNRKLYRLPANLESIKFQSSVQDQSDHFWMPAFFLDPMDTPSFTHGPIRCSRSQLKLLLQKFDDVARSDAWMDVSACVPPVRRLE</sequence>
<accession>A0AAD1SE88</accession>
<evidence type="ECO:0000256" key="6">
    <source>
        <dbReference type="ARBA" id="ARBA00023136"/>
    </source>
</evidence>
<evidence type="ECO:0000256" key="4">
    <source>
        <dbReference type="ARBA" id="ARBA00022525"/>
    </source>
</evidence>
<dbReference type="InterPro" id="IPR002172">
    <property type="entry name" value="LDrepeatLR_classA_rpt"/>
</dbReference>
<dbReference type="SUPFAM" id="SSF57424">
    <property type="entry name" value="LDL receptor-like module"/>
    <property type="match status" value="1"/>
</dbReference>
<keyword evidence="7 9" id="KW-1015">Disulfide bond</keyword>
<dbReference type="Proteomes" id="UP001295444">
    <property type="component" value="Chromosome 05"/>
</dbReference>
<dbReference type="InterPro" id="IPR036055">
    <property type="entry name" value="LDL_receptor-like_sf"/>
</dbReference>
<comment type="caution">
    <text evidence="9">Lacks conserved residue(s) required for the propagation of feature annotation.</text>
</comment>
<comment type="similarity">
    <text evidence="3">Belongs to the complement C6/C7/C8/C9 family.</text>
</comment>
<dbReference type="GO" id="GO:0006956">
    <property type="term" value="P:complement activation"/>
    <property type="evidence" value="ECO:0007669"/>
    <property type="project" value="TreeGrafter"/>
</dbReference>
<feature type="domain" description="MACPF" evidence="10">
    <location>
        <begin position="1"/>
        <end position="191"/>
    </location>
</feature>
<dbReference type="PANTHER" id="PTHR45742:SF4">
    <property type="entry name" value="COMPLEMENT COMPONENT C6"/>
    <property type="match status" value="1"/>
</dbReference>
<gene>
    <name evidence="11" type="ORF">PECUL_23A043938</name>
</gene>
<evidence type="ECO:0000313" key="12">
    <source>
        <dbReference type="Proteomes" id="UP001295444"/>
    </source>
</evidence>
<keyword evidence="6" id="KW-0472">Membrane</keyword>
<dbReference type="InterPro" id="IPR023415">
    <property type="entry name" value="LDLR_class-A_CS"/>
</dbReference>
<dbReference type="GO" id="GO:0031640">
    <property type="term" value="P:killing of cells of another organism"/>
    <property type="evidence" value="ECO:0007669"/>
    <property type="project" value="UniProtKB-KW"/>
</dbReference>